<keyword evidence="2" id="KW-0472">Membrane</keyword>
<feature type="region of interest" description="Disordered" evidence="1">
    <location>
        <begin position="73"/>
        <end position="143"/>
    </location>
</feature>
<accession>A0A834HI97</accession>
<dbReference type="Pfam" id="PF13963">
    <property type="entry name" value="Transpos_assoc"/>
    <property type="match status" value="1"/>
</dbReference>
<evidence type="ECO:0000256" key="1">
    <source>
        <dbReference type="SAM" id="MobiDB-lite"/>
    </source>
</evidence>
<keyword evidence="2" id="KW-0812">Transmembrane</keyword>
<feature type="compositionally biased region" description="Polar residues" evidence="1">
    <location>
        <begin position="74"/>
        <end position="106"/>
    </location>
</feature>
<dbReference type="InterPro" id="IPR029480">
    <property type="entry name" value="Transpos_assoc"/>
</dbReference>
<dbReference type="Pfam" id="PF02992">
    <property type="entry name" value="Transposase_21"/>
    <property type="match status" value="1"/>
</dbReference>
<name>A0A834HI97_RHOSS</name>
<feature type="transmembrane region" description="Helical" evidence="2">
    <location>
        <begin position="6"/>
        <end position="25"/>
    </location>
</feature>
<dbReference type="Proteomes" id="UP000626092">
    <property type="component" value="Unassembled WGS sequence"/>
</dbReference>
<evidence type="ECO:0000313" key="5">
    <source>
        <dbReference type="Proteomes" id="UP000626092"/>
    </source>
</evidence>
<comment type="caution">
    <text evidence="4">The sequence shown here is derived from an EMBL/GenBank/DDBJ whole genome shotgun (WGS) entry which is preliminary data.</text>
</comment>
<feature type="transmembrane region" description="Helical" evidence="2">
    <location>
        <begin position="46"/>
        <end position="63"/>
    </location>
</feature>
<feature type="domain" description="Transposase-associated" evidence="3">
    <location>
        <begin position="163"/>
        <end position="235"/>
    </location>
</feature>
<evidence type="ECO:0000313" key="4">
    <source>
        <dbReference type="EMBL" id="KAF7152750.1"/>
    </source>
</evidence>
<dbReference type="InterPro" id="IPR004242">
    <property type="entry name" value="Transposase_21"/>
</dbReference>
<keyword evidence="2" id="KW-1133">Transmembrane helix</keyword>
<reference evidence="4" key="1">
    <citation type="submission" date="2019-11" db="EMBL/GenBank/DDBJ databases">
        <authorList>
            <person name="Liu Y."/>
            <person name="Hou J."/>
            <person name="Li T.-Q."/>
            <person name="Guan C.-H."/>
            <person name="Wu X."/>
            <person name="Wu H.-Z."/>
            <person name="Ling F."/>
            <person name="Zhang R."/>
            <person name="Shi X.-G."/>
            <person name="Ren J.-P."/>
            <person name="Chen E.-F."/>
            <person name="Sun J.-M."/>
        </authorList>
    </citation>
    <scope>NUCLEOTIDE SEQUENCE</scope>
    <source>
        <strain evidence="4">Adult_tree_wgs_1</strain>
        <tissue evidence="4">Leaves</tissue>
    </source>
</reference>
<proteinExistence type="predicted"/>
<gene>
    <name evidence="4" type="ORF">RHSIM_Rhsim01G0178900</name>
</gene>
<dbReference type="PANTHER" id="PTHR10775:SF182">
    <property type="entry name" value="TRANSPOSON, EN_SPM-LIKE, TRANSPOSASE-ASSOCIATED DOMAIN PROTEIN-RELATED"/>
    <property type="match status" value="1"/>
</dbReference>
<feature type="compositionally biased region" description="Polar residues" evidence="1">
    <location>
        <begin position="288"/>
        <end position="299"/>
    </location>
</feature>
<keyword evidence="5" id="KW-1185">Reference proteome</keyword>
<feature type="compositionally biased region" description="Low complexity" evidence="1">
    <location>
        <begin position="117"/>
        <end position="131"/>
    </location>
</feature>
<evidence type="ECO:0000259" key="3">
    <source>
        <dbReference type="Pfam" id="PF13963"/>
    </source>
</evidence>
<protein>
    <recommendedName>
        <fullName evidence="3">Transposase-associated domain-containing protein</fullName>
    </recommendedName>
</protein>
<dbReference type="OrthoDB" id="1932595at2759"/>
<dbReference type="EMBL" id="WJXA01000001">
    <property type="protein sequence ID" value="KAF7152750.1"/>
    <property type="molecule type" value="Genomic_DNA"/>
</dbReference>
<sequence>MNTLAIWLYSTAYAAVLLFCARFSWIGAEFSRVELKFKKPIRHRKFLYSHVVILLLSLCMGKRRRLEICEIEQHSQPSLSHGSPQRTESRGASQPTQPHGSSQTIQLPRASQPHHLSGTSRPSNPHSSSRPIQPHCSSQPHEVEGDLDVQANEQRVNAQPMDKTWMSKSRSSRDYLQGVMDFLQFASLNASNEGTILCPCVQCVNSFMLSLNVVHDHLVSFGISQCYDCWYYHGETISAPTSSKTCETPIEQIGLQFGDIEEMLNDVYYMHTRSMNDIRDDTNEAEPFSQSPSEQPAQEANKNAQRFYELLKDAKQPLYEGCQNFSKLLTIVHWYHLKCLRGLSNKTFTVILQLLKAILPPDAKLPKDCYEAKKIIKDLGLGYEKIHACPKDCMLFWKEHANDDFCKKCGASRWATNDNNLQPNSSTSSKKVKKKAAKVLRWLPLKPILQRLYMTLETTESMKWHAEGRTKDVKMRHLADTPTWKYFDSKNKAFAAKPHNVRLGIASDGFNPYGHMSTSYSVWPVILIPYNLPPWMCMKRSNFILSLLIPGPSSPSKNIDVYLQPSVEELKELWEVGVKTYDVSSKQNFQLRAFYMWTVNDLPAYGYFSGWNTQDALACPSCNYGTTSRWLKNGGKYCFMGHRRFLDKNHRFRKDRISFDENHKMELAPRMLSGMRS</sequence>
<evidence type="ECO:0000256" key="2">
    <source>
        <dbReference type="SAM" id="Phobius"/>
    </source>
</evidence>
<feature type="region of interest" description="Disordered" evidence="1">
    <location>
        <begin position="280"/>
        <end position="299"/>
    </location>
</feature>
<organism evidence="4 5">
    <name type="scientific">Rhododendron simsii</name>
    <name type="common">Sims's rhododendron</name>
    <dbReference type="NCBI Taxonomy" id="118357"/>
    <lineage>
        <taxon>Eukaryota</taxon>
        <taxon>Viridiplantae</taxon>
        <taxon>Streptophyta</taxon>
        <taxon>Embryophyta</taxon>
        <taxon>Tracheophyta</taxon>
        <taxon>Spermatophyta</taxon>
        <taxon>Magnoliopsida</taxon>
        <taxon>eudicotyledons</taxon>
        <taxon>Gunneridae</taxon>
        <taxon>Pentapetalae</taxon>
        <taxon>asterids</taxon>
        <taxon>Ericales</taxon>
        <taxon>Ericaceae</taxon>
        <taxon>Ericoideae</taxon>
        <taxon>Rhodoreae</taxon>
        <taxon>Rhododendron</taxon>
    </lineage>
</organism>
<dbReference type="PANTHER" id="PTHR10775">
    <property type="entry name" value="OS08G0208400 PROTEIN"/>
    <property type="match status" value="1"/>
</dbReference>
<dbReference type="AlphaFoldDB" id="A0A834HI97"/>